<dbReference type="Pfam" id="PF16064">
    <property type="entry name" value="DUF4806"/>
    <property type="match status" value="1"/>
</dbReference>
<accession>A0ABM3JP33</accession>
<dbReference type="GeneID" id="125778267"/>
<evidence type="ECO:0000313" key="3">
    <source>
        <dbReference type="RefSeq" id="XP_049310991.1"/>
    </source>
</evidence>
<sequence>MTRMDDIEKTLKENVIDKVLLLAQTHTLRECKVVLAKVHHSIGRLVGEIENPMQIELASRLPICTLVAALDFEDKLNSKEFADETKIYLQQIKGANASVDEVMRKIFTDNVLFEFNFDGRKQKQALNKLKLVNEVLFDVFVMEGRPGFERALRRVVDLSHNRSEQQQPK</sequence>
<dbReference type="Proteomes" id="UP001652620">
    <property type="component" value="Chromosome 4"/>
</dbReference>
<evidence type="ECO:0000259" key="1">
    <source>
        <dbReference type="Pfam" id="PF16064"/>
    </source>
</evidence>
<proteinExistence type="predicted"/>
<feature type="domain" description="DUF4806" evidence="1">
    <location>
        <begin position="72"/>
        <end position="138"/>
    </location>
</feature>
<keyword evidence="2" id="KW-1185">Reference proteome</keyword>
<gene>
    <name evidence="3" type="primary">LOC125778267</name>
</gene>
<dbReference type="RefSeq" id="XP_049310991.1">
    <property type="nucleotide sequence ID" value="XM_049455034.1"/>
</dbReference>
<reference evidence="3" key="1">
    <citation type="submission" date="2025-08" db="UniProtKB">
        <authorList>
            <consortium name="RefSeq"/>
        </authorList>
    </citation>
    <scope>IDENTIFICATION</scope>
    <source>
        <tissue evidence="3">Adult</tissue>
    </source>
</reference>
<name>A0ABM3JP33_BACDO</name>
<evidence type="ECO:0000313" key="2">
    <source>
        <dbReference type="Proteomes" id="UP001652620"/>
    </source>
</evidence>
<dbReference type="InterPro" id="IPR032071">
    <property type="entry name" value="DUF4806"/>
</dbReference>
<organism evidence="2 3">
    <name type="scientific">Bactrocera dorsalis</name>
    <name type="common">Oriental fruit fly</name>
    <name type="synonym">Dacus dorsalis</name>
    <dbReference type="NCBI Taxonomy" id="27457"/>
    <lineage>
        <taxon>Eukaryota</taxon>
        <taxon>Metazoa</taxon>
        <taxon>Ecdysozoa</taxon>
        <taxon>Arthropoda</taxon>
        <taxon>Hexapoda</taxon>
        <taxon>Insecta</taxon>
        <taxon>Pterygota</taxon>
        <taxon>Neoptera</taxon>
        <taxon>Endopterygota</taxon>
        <taxon>Diptera</taxon>
        <taxon>Brachycera</taxon>
        <taxon>Muscomorpha</taxon>
        <taxon>Tephritoidea</taxon>
        <taxon>Tephritidae</taxon>
        <taxon>Bactrocera</taxon>
        <taxon>Bactrocera</taxon>
    </lineage>
</organism>
<protein>
    <submittedName>
        <fullName evidence="3">Uncharacterized protein LOC125778267</fullName>
    </submittedName>
</protein>